<dbReference type="GO" id="GO:0035438">
    <property type="term" value="F:cyclic-di-GMP binding"/>
    <property type="evidence" value="ECO:0007669"/>
    <property type="project" value="InterPro"/>
</dbReference>
<organism evidence="2 3">
    <name type="scientific">Flavisphingopyxis soli</name>
    <dbReference type="NCBI Taxonomy" id="2601267"/>
    <lineage>
        <taxon>Bacteria</taxon>
        <taxon>Pseudomonadati</taxon>
        <taxon>Pseudomonadota</taxon>
        <taxon>Alphaproteobacteria</taxon>
        <taxon>Sphingomonadales</taxon>
        <taxon>Sphingopyxidaceae</taxon>
        <taxon>Flavisphingopyxis</taxon>
    </lineage>
</organism>
<dbReference type="AlphaFoldDB" id="A0A5C6UL98"/>
<comment type="caution">
    <text evidence="2">The sequence shown here is derived from an EMBL/GenBank/DDBJ whole genome shotgun (WGS) entry which is preliminary data.</text>
</comment>
<evidence type="ECO:0000259" key="1">
    <source>
        <dbReference type="Pfam" id="PF07238"/>
    </source>
</evidence>
<feature type="domain" description="PilZ" evidence="1">
    <location>
        <begin position="85"/>
        <end position="162"/>
    </location>
</feature>
<name>A0A5C6UL98_9SPHN</name>
<dbReference type="InterPro" id="IPR009875">
    <property type="entry name" value="PilZ_domain"/>
</dbReference>
<keyword evidence="3" id="KW-1185">Reference proteome</keyword>
<gene>
    <name evidence="2" type="ORF">FSZ31_03340</name>
</gene>
<dbReference type="EMBL" id="VOPY01000001">
    <property type="protein sequence ID" value="TXC73777.1"/>
    <property type="molecule type" value="Genomic_DNA"/>
</dbReference>
<dbReference type="Proteomes" id="UP000321129">
    <property type="component" value="Unassembled WGS sequence"/>
</dbReference>
<protein>
    <recommendedName>
        <fullName evidence="1">PilZ domain-containing protein</fullName>
    </recommendedName>
</protein>
<proteinExistence type="predicted"/>
<accession>A0A5C6UL98</accession>
<dbReference type="Pfam" id="PF07238">
    <property type="entry name" value="PilZ"/>
    <property type="match status" value="1"/>
</dbReference>
<reference evidence="2 3" key="1">
    <citation type="submission" date="2019-08" db="EMBL/GenBank/DDBJ databases">
        <title>Sphingorhabdus soil sp. nov., isolated from arctic soil.</title>
        <authorList>
            <person name="Liu Y."/>
        </authorList>
    </citation>
    <scope>NUCLEOTIDE SEQUENCE [LARGE SCALE GENOMIC DNA]</scope>
    <source>
        <strain evidence="2 3">D-2Q-5-6</strain>
    </source>
</reference>
<sequence length="184" mass="20363">MQSARLIGEKSQSLCIVRDVSETGMKVRLFGTVAVDDRVCVEFKGGRTVFASVKWIEDRFAGLAFETPIDLQKIFDTAQPEYSYRAPRLEIDATATVTFGRAKLPMTILDISTSGIKLLGGDALIRGEDVTIDIEGLVRSNAVVKWKASDLVGLELEHPIPVERLADWASSREFRRSLSDMVSI</sequence>
<dbReference type="SUPFAM" id="SSF141371">
    <property type="entry name" value="PilZ domain-like"/>
    <property type="match status" value="1"/>
</dbReference>
<evidence type="ECO:0000313" key="3">
    <source>
        <dbReference type="Proteomes" id="UP000321129"/>
    </source>
</evidence>
<evidence type="ECO:0000313" key="2">
    <source>
        <dbReference type="EMBL" id="TXC73777.1"/>
    </source>
</evidence>
<dbReference type="OrthoDB" id="7929489at2"/>